<sequence length="340" mass="37129">MADQTVASSFALDRLRDHLDAEFGVAPLHLERVGGGQSNPTYFVDHGNRRMVLRKKPEGVLLPGAHAIDREFRVLQALRLTSVPVPETILFCADDTVIGTPFYLMERIEGRAFHDCALAAAAPAERRPMYFAAAEALAALHAVRPDAVNLGDFGKAGDYFRRQLARWSRQYAESPSTRIAELDALILWLEEAMPPDDGALSIAHGDYRLGNLLFHPVEPRVVAILDWELSTLGHPMADLGFACMPWHTAPDEYGGILGRDRPELGLPEQEEFVERYRAVAGAGPALAPFHVAFALFRFAVIFIGIADRARAGNAASEDAARVGPLSRQFARRGLAAAGVA</sequence>
<dbReference type="PANTHER" id="PTHR47829:SF1">
    <property type="entry name" value="HAD FAMILY PHOSPHATASE"/>
    <property type="match status" value="1"/>
</dbReference>
<proteinExistence type="predicted"/>
<organism evidence="2 3">
    <name type="scientific">Chelatococcus asaccharovorans</name>
    <dbReference type="NCBI Taxonomy" id="28210"/>
    <lineage>
        <taxon>Bacteria</taxon>
        <taxon>Pseudomonadati</taxon>
        <taxon>Pseudomonadota</taxon>
        <taxon>Alphaproteobacteria</taxon>
        <taxon>Hyphomicrobiales</taxon>
        <taxon>Chelatococcaceae</taxon>
        <taxon>Chelatococcus</taxon>
    </lineage>
</organism>
<dbReference type="CDD" id="cd05154">
    <property type="entry name" value="ACAD10_11_N-like"/>
    <property type="match status" value="1"/>
</dbReference>
<dbReference type="SUPFAM" id="SSF56112">
    <property type="entry name" value="Protein kinase-like (PK-like)"/>
    <property type="match status" value="1"/>
</dbReference>
<dbReference type="InterPro" id="IPR011009">
    <property type="entry name" value="Kinase-like_dom_sf"/>
</dbReference>
<dbReference type="Gene3D" id="3.30.200.20">
    <property type="entry name" value="Phosphorylase Kinase, domain 1"/>
    <property type="match status" value="1"/>
</dbReference>
<accession>A0A2V3UF54</accession>
<gene>
    <name evidence="2" type="ORF">C7450_102522</name>
</gene>
<name>A0A2V3UF54_9HYPH</name>
<evidence type="ECO:0000259" key="1">
    <source>
        <dbReference type="Pfam" id="PF01636"/>
    </source>
</evidence>
<dbReference type="InterPro" id="IPR052898">
    <property type="entry name" value="ACAD10-like"/>
</dbReference>
<dbReference type="EMBL" id="QJJK01000002">
    <property type="protein sequence ID" value="PXW63604.1"/>
    <property type="molecule type" value="Genomic_DNA"/>
</dbReference>
<dbReference type="PANTHER" id="PTHR47829">
    <property type="entry name" value="HYDROLASE, PUTATIVE (AFU_ORTHOLOGUE AFUA_1G12880)-RELATED"/>
    <property type="match status" value="1"/>
</dbReference>
<protein>
    <submittedName>
        <fullName evidence="2">Aminoglycoside phosphotransferase (APT) family kinase protein</fullName>
    </submittedName>
</protein>
<dbReference type="GO" id="GO:0016301">
    <property type="term" value="F:kinase activity"/>
    <property type="evidence" value="ECO:0007669"/>
    <property type="project" value="UniProtKB-KW"/>
</dbReference>
<evidence type="ECO:0000313" key="3">
    <source>
        <dbReference type="Proteomes" id="UP000248021"/>
    </source>
</evidence>
<dbReference type="InterPro" id="IPR002575">
    <property type="entry name" value="Aminoglycoside_PTrfase"/>
</dbReference>
<dbReference type="OrthoDB" id="3806873at2"/>
<comment type="caution">
    <text evidence="2">The sequence shown here is derived from an EMBL/GenBank/DDBJ whole genome shotgun (WGS) entry which is preliminary data.</text>
</comment>
<dbReference type="Pfam" id="PF01636">
    <property type="entry name" value="APH"/>
    <property type="match status" value="1"/>
</dbReference>
<keyword evidence="2" id="KW-0808">Transferase</keyword>
<dbReference type="AlphaFoldDB" id="A0A2V3UF54"/>
<reference evidence="2 3" key="1">
    <citation type="submission" date="2018-05" db="EMBL/GenBank/DDBJ databases">
        <title>Genomic Encyclopedia of Type Strains, Phase IV (KMG-IV): sequencing the most valuable type-strain genomes for metagenomic binning, comparative biology and taxonomic classification.</title>
        <authorList>
            <person name="Goeker M."/>
        </authorList>
    </citation>
    <scope>NUCLEOTIDE SEQUENCE [LARGE SCALE GENOMIC DNA]</scope>
    <source>
        <strain evidence="2 3">DSM 6462</strain>
    </source>
</reference>
<dbReference type="Gene3D" id="3.90.1200.10">
    <property type="match status" value="1"/>
</dbReference>
<evidence type="ECO:0000313" key="2">
    <source>
        <dbReference type="EMBL" id="PXW63604.1"/>
    </source>
</evidence>
<dbReference type="Proteomes" id="UP000248021">
    <property type="component" value="Unassembled WGS sequence"/>
</dbReference>
<dbReference type="InterPro" id="IPR041726">
    <property type="entry name" value="ACAD10_11_N"/>
</dbReference>
<keyword evidence="3" id="KW-1185">Reference proteome</keyword>
<dbReference type="RefSeq" id="WP_110373727.1">
    <property type="nucleotide sequence ID" value="NZ_JAHBRY010000002.1"/>
</dbReference>
<feature type="domain" description="Aminoglycoside phosphotransferase" evidence="1">
    <location>
        <begin position="30"/>
        <end position="251"/>
    </location>
</feature>
<keyword evidence="2" id="KW-0418">Kinase</keyword>